<evidence type="ECO:0000313" key="5">
    <source>
        <dbReference type="Proteomes" id="UP000187735"/>
    </source>
</evidence>
<gene>
    <name evidence="4" type="ORF">Fuma_02260</name>
</gene>
<dbReference type="EMBL" id="CP017641">
    <property type="protein sequence ID" value="APZ92649.1"/>
    <property type="molecule type" value="Genomic_DNA"/>
</dbReference>
<reference evidence="4 5" key="1">
    <citation type="journal article" date="2016" name="Front. Microbiol.">
        <title>Fuerstia marisgermanicae gen. nov., sp. nov., an Unusual Member of the Phylum Planctomycetes from the German Wadden Sea.</title>
        <authorList>
            <person name="Kohn T."/>
            <person name="Heuer A."/>
            <person name="Jogler M."/>
            <person name="Vollmers J."/>
            <person name="Boedeker C."/>
            <person name="Bunk B."/>
            <person name="Rast P."/>
            <person name="Borchert D."/>
            <person name="Glockner I."/>
            <person name="Freese H.M."/>
            <person name="Klenk H.P."/>
            <person name="Overmann J."/>
            <person name="Kaster A.K."/>
            <person name="Rohde M."/>
            <person name="Wiegand S."/>
            <person name="Jogler C."/>
        </authorList>
    </citation>
    <scope>NUCLEOTIDE SEQUENCE [LARGE SCALE GENOMIC DNA]</scope>
    <source>
        <strain evidence="4 5">NH11</strain>
    </source>
</reference>
<dbReference type="GO" id="GO:0008233">
    <property type="term" value="F:peptidase activity"/>
    <property type="evidence" value="ECO:0007669"/>
    <property type="project" value="UniProtKB-KW"/>
</dbReference>
<evidence type="ECO:0000313" key="4">
    <source>
        <dbReference type="EMBL" id="APZ92649.1"/>
    </source>
</evidence>
<feature type="region of interest" description="Disordered" evidence="1">
    <location>
        <begin position="540"/>
        <end position="567"/>
    </location>
</feature>
<dbReference type="EC" id="3.4.21.-" evidence="4"/>
<feature type="domain" description="Peptidase C-terminal archaeal/bacterial" evidence="3">
    <location>
        <begin position="153"/>
        <end position="221"/>
    </location>
</feature>
<evidence type="ECO:0000256" key="2">
    <source>
        <dbReference type="SAM" id="SignalP"/>
    </source>
</evidence>
<protein>
    <submittedName>
        <fullName evidence="4">Putative subtilase-type serine protease</fullName>
        <ecNumber evidence="4">3.4.21.-</ecNumber>
    </submittedName>
</protein>
<dbReference type="SUPFAM" id="SSF89260">
    <property type="entry name" value="Collagen-binding domain"/>
    <property type="match status" value="1"/>
</dbReference>
<feature type="chain" id="PRO_5012817567" evidence="2">
    <location>
        <begin position="33"/>
        <end position="567"/>
    </location>
</feature>
<organism evidence="4 5">
    <name type="scientific">Fuerstiella marisgermanici</name>
    <dbReference type="NCBI Taxonomy" id="1891926"/>
    <lineage>
        <taxon>Bacteria</taxon>
        <taxon>Pseudomonadati</taxon>
        <taxon>Planctomycetota</taxon>
        <taxon>Planctomycetia</taxon>
        <taxon>Planctomycetales</taxon>
        <taxon>Planctomycetaceae</taxon>
        <taxon>Fuerstiella</taxon>
    </lineage>
</organism>
<dbReference type="KEGG" id="fmr:Fuma_02260"/>
<dbReference type="Pfam" id="PF04151">
    <property type="entry name" value="PPC"/>
    <property type="match status" value="2"/>
</dbReference>
<keyword evidence="4" id="KW-0378">Hydrolase</keyword>
<evidence type="ECO:0000256" key="1">
    <source>
        <dbReference type="SAM" id="MobiDB-lite"/>
    </source>
</evidence>
<dbReference type="AlphaFoldDB" id="A0A1P8WF26"/>
<feature type="signal peptide" evidence="2">
    <location>
        <begin position="1"/>
        <end position="32"/>
    </location>
</feature>
<accession>A0A1P8WF26</accession>
<name>A0A1P8WF26_9PLAN</name>
<sequence precursor="true">MHLFSPFPAFRWIHSGSLLVIASLTLASPSSAAEQPTIDRFFPPGAQRGTSVDVKLTGKPGDGELKVWSDAGQLTFEFSEKKDSAKVTVPDDATPGIHWLRFYNETGASELRPFFVGVASEVAEVEPNNEVGAAQAIEQATAVVNGVLAKSGDVDTYSLNLKAGTTLVASMQANRDLGSPMDGVLRILGPNGAVVAHNDDDHGFDPQLAFEVPADGTYFVRTFAFPATPNSTIRLAGGATYVYRLTLTTEAFVDYTVPAMVDASATSEVALHGWNLPNNSPPLVVPIFQTRAVTLTGDFANVVQLSASGSPSIVEEAAQKEPLKLPVAVTGIISEPGQTDQYSFEGKKGQKLTIAVASRALHSPLDPVLSIKDAKGSELKQVDDRSREDLDAEASVTLKTDGTHTITVTDRFSHGGSRFFYVLTCAETKPGFTAKAKATAFTFADDKPVEIPIDVARQNGLSEEIEFTAEGLPDGVTAEPAVSTKDGDAAKKVTLKLVRASEAKAFSGTFRIVGRSKDSKIETSVVAPVAKLTAEAEHLWLTVPKGPEPKEPEPAEAEPAAEESKTP</sequence>
<dbReference type="RefSeq" id="WP_077024246.1">
    <property type="nucleotide sequence ID" value="NZ_CP017641.1"/>
</dbReference>
<evidence type="ECO:0000259" key="3">
    <source>
        <dbReference type="Pfam" id="PF04151"/>
    </source>
</evidence>
<dbReference type="Gene3D" id="2.60.120.380">
    <property type="match status" value="2"/>
</dbReference>
<keyword evidence="2" id="KW-0732">Signal</keyword>
<feature type="domain" description="Peptidase C-terminal archaeal/bacterial" evidence="3">
    <location>
        <begin position="339"/>
        <end position="409"/>
    </location>
</feature>
<keyword evidence="4" id="KW-0645">Protease</keyword>
<dbReference type="GO" id="GO:0006508">
    <property type="term" value="P:proteolysis"/>
    <property type="evidence" value="ECO:0007669"/>
    <property type="project" value="UniProtKB-KW"/>
</dbReference>
<keyword evidence="5" id="KW-1185">Reference proteome</keyword>
<dbReference type="STRING" id="1891926.Fuma_02260"/>
<dbReference type="Proteomes" id="UP000187735">
    <property type="component" value="Chromosome"/>
</dbReference>
<dbReference type="OrthoDB" id="235850at2"/>
<dbReference type="InterPro" id="IPR007280">
    <property type="entry name" value="Peptidase_C_arc/bac"/>
</dbReference>
<proteinExistence type="predicted"/>